<dbReference type="PANTHER" id="PTHR32243:SF18">
    <property type="entry name" value="INNER MEMBRANE ABC TRANSPORTER PERMEASE PROTEIN YCJP"/>
    <property type="match status" value="1"/>
</dbReference>
<gene>
    <name evidence="9" type="ORF">ENL96_02505</name>
</gene>
<dbReference type="CDD" id="cd06261">
    <property type="entry name" value="TM_PBP2"/>
    <property type="match status" value="1"/>
</dbReference>
<dbReference type="Gene3D" id="1.10.3720.10">
    <property type="entry name" value="MetI-like"/>
    <property type="match status" value="1"/>
</dbReference>
<feature type="transmembrane region" description="Helical" evidence="7">
    <location>
        <begin position="145"/>
        <end position="165"/>
    </location>
</feature>
<dbReference type="InterPro" id="IPR035906">
    <property type="entry name" value="MetI-like_sf"/>
</dbReference>
<comment type="similarity">
    <text evidence="7">Belongs to the binding-protein-dependent transport system permease family.</text>
</comment>
<dbReference type="PROSITE" id="PS50928">
    <property type="entry name" value="ABC_TM1"/>
    <property type="match status" value="1"/>
</dbReference>
<evidence type="ECO:0000256" key="6">
    <source>
        <dbReference type="ARBA" id="ARBA00023136"/>
    </source>
</evidence>
<dbReference type="SUPFAM" id="SSF161098">
    <property type="entry name" value="MetI-like"/>
    <property type="match status" value="1"/>
</dbReference>
<dbReference type="AlphaFoldDB" id="A0A7C5YXV7"/>
<dbReference type="InterPro" id="IPR050901">
    <property type="entry name" value="BP-dep_ABC_trans_perm"/>
</dbReference>
<evidence type="ECO:0000259" key="8">
    <source>
        <dbReference type="PROSITE" id="PS50928"/>
    </source>
</evidence>
<keyword evidence="6 7" id="KW-0472">Membrane</keyword>
<feature type="transmembrane region" description="Helical" evidence="7">
    <location>
        <begin position="110"/>
        <end position="133"/>
    </location>
</feature>
<evidence type="ECO:0000313" key="9">
    <source>
        <dbReference type="EMBL" id="HHR92360.1"/>
    </source>
</evidence>
<keyword evidence="3" id="KW-1003">Cell membrane</keyword>
<keyword evidence="5 7" id="KW-1133">Transmembrane helix</keyword>
<keyword evidence="2 7" id="KW-0813">Transport</keyword>
<evidence type="ECO:0000256" key="3">
    <source>
        <dbReference type="ARBA" id="ARBA00022475"/>
    </source>
</evidence>
<evidence type="ECO:0000256" key="4">
    <source>
        <dbReference type="ARBA" id="ARBA00022692"/>
    </source>
</evidence>
<proteinExistence type="inferred from homology"/>
<feature type="transmembrane region" description="Helical" evidence="7">
    <location>
        <begin position="243"/>
        <end position="264"/>
    </location>
</feature>
<feature type="transmembrane region" description="Helical" evidence="7">
    <location>
        <begin position="186"/>
        <end position="211"/>
    </location>
</feature>
<feature type="transmembrane region" description="Helical" evidence="7">
    <location>
        <begin position="9"/>
        <end position="30"/>
    </location>
</feature>
<dbReference type="GO" id="GO:0055085">
    <property type="term" value="P:transmembrane transport"/>
    <property type="evidence" value="ECO:0007669"/>
    <property type="project" value="InterPro"/>
</dbReference>
<reference evidence="9" key="1">
    <citation type="journal article" date="2020" name="mSystems">
        <title>Genome- and Community-Level Interaction Insights into Carbon Utilization and Element Cycling Functions of Hydrothermarchaeota in Hydrothermal Sediment.</title>
        <authorList>
            <person name="Zhou Z."/>
            <person name="Liu Y."/>
            <person name="Xu W."/>
            <person name="Pan J."/>
            <person name="Luo Z.H."/>
            <person name="Li M."/>
        </authorList>
    </citation>
    <scope>NUCLEOTIDE SEQUENCE [LARGE SCALE GENOMIC DNA]</scope>
    <source>
        <strain evidence="9">SpSt-1042</strain>
    </source>
</reference>
<comment type="subcellular location">
    <subcellularLocation>
        <location evidence="1 7">Cell membrane</location>
        <topology evidence="1 7">Multi-pass membrane protein</topology>
    </subcellularLocation>
</comment>
<dbReference type="EMBL" id="DRVY01000075">
    <property type="protein sequence ID" value="HHR92360.1"/>
    <property type="molecule type" value="Genomic_DNA"/>
</dbReference>
<feature type="domain" description="ABC transmembrane type-1" evidence="8">
    <location>
        <begin position="74"/>
        <end position="264"/>
    </location>
</feature>
<protein>
    <submittedName>
        <fullName evidence="9">Carbohydrate ABC transporter permease</fullName>
    </submittedName>
</protein>
<dbReference type="PANTHER" id="PTHR32243">
    <property type="entry name" value="MALTOSE TRANSPORT SYSTEM PERMEASE-RELATED"/>
    <property type="match status" value="1"/>
</dbReference>
<feature type="transmembrane region" description="Helical" evidence="7">
    <location>
        <begin position="74"/>
        <end position="98"/>
    </location>
</feature>
<comment type="caution">
    <text evidence="9">The sequence shown here is derived from an EMBL/GenBank/DDBJ whole genome shotgun (WGS) entry which is preliminary data.</text>
</comment>
<name>A0A7C5YXV7_UNCC3</name>
<evidence type="ECO:0000256" key="7">
    <source>
        <dbReference type="RuleBase" id="RU363032"/>
    </source>
</evidence>
<dbReference type="Pfam" id="PF00528">
    <property type="entry name" value="BPD_transp_1"/>
    <property type="match status" value="1"/>
</dbReference>
<evidence type="ECO:0000256" key="1">
    <source>
        <dbReference type="ARBA" id="ARBA00004651"/>
    </source>
</evidence>
<dbReference type="InterPro" id="IPR000515">
    <property type="entry name" value="MetI-like"/>
</dbReference>
<organism evidence="9">
    <name type="scientific">candidate division CPR3 bacterium</name>
    <dbReference type="NCBI Taxonomy" id="2268181"/>
    <lineage>
        <taxon>Bacteria</taxon>
        <taxon>Bacteria division CPR3</taxon>
    </lineage>
</organism>
<accession>A0A7C5YXV7</accession>
<keyword evidence="4 7" id="KW-0812">Transmembrane</keyword>
<evidence type="ECO:0000256" key="5">
    <source>
        <dbReference type="ARBA" id="ARBA00022989"/>
    </source>
</evidence>
<dbReference type="GO" id="GO:0005886">
    <property type="term" value="C:plasma membrane"/>
    <property type="evidence" value="ECO:0007669"/>
    <property type="project" value="UniProtKB-SubCell"/>
</dbReference>
<sequence length="279" mass="31335">MERAIKNILFYTLAWTILFVYLSPVLWTFVSSIQPEINIISVPPKIDFSNATFANYIELFFGKSYESVSIRNSIVNSVIVASLATLLSSLVGIFSSYAFAKMHFPLRNNLFLFVFSLQMLPAVVIVIPLFLLFRELNLLDSYFGLALAHSTFILPVIVWILKGFFEVFPFEIEDAAKIDGCNRLQILFKIILPLSGPALTSVIIFSFIASWNDFLFALVLTKTQARTVPLAVAEYMGFYQISYTKACASGLIAVIPTILLAMFFEKYIIKGLIRGALKA</sequence>
<evidence type="ECO:0000256" key="2">
    <source>
        <dbReference type="ARBA" id="ARBA00022448"/>
    </source>
</evidence>